<evidence type="ECO:0000256" key="4">
    <source>
        <dbReference type="ARBA" id="ARBA00005417"/>
    </source>
</evidence>
<evidence type="ECO:0000256" key="3">
    <source>
        <dbReference type="ARBA" id="ARBA00005010"/>
    </source>
</evidence>
<keyword evidence="14" id="KW-0520">NAD</keyword>
<dbReference type="GO" id="GO:0016887">
    <property type="term" value="F:ATP hydrolysis activity"/>
    <property type="evidence" value="ECO:0007669"/>
    <property type="project" value="InterPro"/>
</dbReference>
<feature type="domain" description="ABC transporter" evidence="19">
    <location>
        <begin position="240"/>
        <end position="475"/>
    </location>
</feature>
<reference evidence="20 21" key="1">
    <citation type="submission" date="2018-06" db="EMBL/GenBank/DDBJ databases">
        <authorList>
            <consortium name="Pathogen Informatics"/>
            <person name="Doyle S."/>
        </authorList>
    </citation>
    <scope>NUCLEOTIDE SEQUENCE [LARGE SCALE GENOMIC DNA]</scope>
    <source>
        <strain evidence="20 21">NCTC12858</strain>
    </source>
</reference>
<dbReference type="Gene3D" id="3.40.50.300">
    <property type="entry name" value="P-loop containing nucleotide triphosphate hydrolases"/>
    <property type="match status" value="1"/>
</dbReference>
<dbReference type="GO" id="GO:0043115">
    <property type="term" value="F:precorrin-2 dehydrogenase activity"/>
    <property type="evidence" value="ECO:0007669"/>
    <property type="project" value="UniProtKB-EC"/>
</dbReference>
<dbReference type="InterPro" id="IPR003439">
    <property type="entry name" value="ABC_transporter-like_ATP-bd"/>
</dbReference>
<feature type="transmembrane region" description="Helical" evidence="18">
    <location>
        <begin position="105"/>
        <end position="127"/>
    </location>
</feature>
<evidence type="ECO:0000313" key="21">
    <source>
        <dbReference type="Proteomes" id="UP000249300"/>
    </source>
</evidence>
<dbReference type="FunFam" id="3.40.50.300:FF:000224">
    <property type="entry name" value="Energy-coupling factor transporter ATP-binding protein EcfA"/>
    <property type="match status" value="1"/>
</dbReference>
<evidence type="ECO:0000256" key="6">
    <source>
        <dbReference type="ARBA" id="ARBA00022448"/>
    </source>
</evidence>
<dbReference type="InterPro" id="IPR003339">
    <property type="entry name" value="ABC/ECF_trnsptr_transmembrane"/>
</dbReference>
<keyword evidence="10 20" id="KW-0067">ATP-binding</keyword>
<keyword evidence="9" id="KW-0547">Nucleotide-binding</keyword>
<feature type="transmembrane region" description="Helical" evidence="18">
    <location>
        <begin position="37"/>
        <end position="53"/>
    </location>
</feature>
<dbReference type="InterPro" id="IPR027417">
    <property type="entry name" value="P-loop_NTPase"/>
</dbReference>
<evidence type="ECO:0000256" key="14">
    <source>
        <dbReference type="ARBA" id="ARBA00023027"/>
    </source>
</evidence>
<dbReference type="UniPathway" id="UPA00262">
    <property type="reaction ID" value="UER00222"/>
</dbReference>
<dbReference type="PROSITE" id="PS50893">
    <property type="entry name" value="ABC_TRANSPORTER_2"/>
    <property type="match status" value="1"/>
</dbReference>
<dbReference type="CDD" id="cd03225">
    <property type="entry name" value="ABC_cobalt_CbiO_domain1"/>
    <property type="match status" value="1"/>
</dbReference>
<keyword evidence="16" id="KW-0627">Porphyrin biosynthesis</keyword>
<keyword evidence="15 18" id="KW-0472">Membrane</keyword>
<evidence type="ECO:0000256" key="8">
    <source>
        <dbReference type="ARBA" id="ARBA00022692"/>
    </source>
</evidence>
<keyword evidence="7" id="KW-1003">Cell membrane</keyword>
<evidence type="ECO:0000256" key="10">
    <source>
        <dbReference type="ARBA" id="ARBA00022840"/>
    </source>
</evidence>
<dbReference type="Proteomes" id="UP000249300">
    <property type="component" value="Chromosome 1"/>
</dbReference>
<comment type="catalytic activity">
    <reaction evidence="17">
        <text>precorrin-2 + NAD(+) = sirohydrochlorin + NADH + 2 H(+)</text>
        <dbReference type="Rhea" id="RHEA:15613"/>
        <dbReference type="ChEBI" id="CHEBI:15378"/>
        <dbReference type="ChEBI" id="CHEBI:57540"/>
        <dbReference type="ChEBI" id="CHEBI:57945"/>
        <dbReference type="ChEBI" id="CHEBI:58351"/>
        <dbReference type="ChEBI" id="CHEBI:58827"/>
        <dbReference type="EC" id="1.3.1.76"/>
    </reaction>
</comment>
<dbReference type="CDD" id="cd16914">
    <property type="entry name" value="EcfT"/>
    <property type="match status" value="1"/>
</dbReference>
<keyword evidence="20" id="KW-0378">Hydrolase</keyword>
<dbReference type="Pfam" id="PF13241">
    <property type="entry name" value="NAD_binding_7"/>
    <property type="match status" value="1"/>
</dbReference>
<keyword evidence="12 18" id="KW-1133">Transmembrane helix</keyword>
<keyword evidence="21" id="KW-1185">Reference proteome</keyword>
<comment type="subcellular location">
    <subcellularLocation>
        <location evidence="2">Cell membrane</location>
    </subcellularLocation>
    <subcellularLocation>
        <location evidence="1">Membrane</location>
        <topology evidence="1">Multi-pass membrane protein</topology>
    </subcellularLocation>
</comment>
<comment type="pathway">
    <text evidence="3">Porphyrin-containing compound metabolism; siroheme biosynthesis; sirohydrochlorin from precorrin-2: step 1/1.</text>
</comment>
<dbReference type="EC" id="1.3.1.76" evidence="5"/>
<dbReference type="SMART" id="SM00382">
    <property type="entry name" value="AAA"/>
    <property type="match status" value="1"/>
</dbReference>
<dbReference type="InterPro" id="IPR003593">
    <property type="entry name" value="AAA+_ATPase"/>
</dbReference>
<dbReference type="InterPro" id="IPR015856">
    <property type="entry name" value="ABC_transpr_CbiO/EcfA_su"/>
</dbReference>
<dbReference type="GO" id="GO:0019354">
    <property type="term" value="P:siroheme biosynthetic process"/>
    <property type="evidence" value="ECO:0007669"/>
    <property type="project" value="UniProtKB-UniPathway"/>
</dbReference>
<evidence type="ECO:0000256" key="5">
    <source>
        <dbReference type="ARBA" id="ARBA00012400"/>
    </source>
</evidence>
<evidence type="ECO:0000256" key="9">
    <source>
        <dbReference type="ARBA" id="ARBA00022741"/>
    </source>
</evidence>
<gene>
    <name evidence="20" type="primary">cbiO</name>
    <name evidence="20" type="ORF">NCTC12858_00573</name>
</gene>
<sequence>MGSEASLLSPLKYRFVLLFALCFCALVVVLILPSASLLLAMAAVVYSLLLIFKREELSRLKHMTAVAFAFILLGVLPLLFGRTAGDDNAWLSWYGWGVTADTFHMALLVGSRCLAAFGVLLTLMAFFPIYMMASEMRRMGIPSLFVDLFELIYRYIYVLSETAEHIRTAQIARLGYASWKTRLHHSAQLVGQTLVLAYDEADKMYNGLLSRGYDEDASKDKEKRDTRGTSLLPQTDQPILQLKDICYGYDKSKEVLKNFNLSIPAGQRLAILGKNGAGKSTLFLLLNGIFRPSAGSIRLSGLEVSSSAKDLSRLRKEVALVFQNSNYQLFTPSVQDEIAFGLRNIGLTGQALQARVEKQLRDFGLVEMRHTPPHKLSDGQKKWVAIAAVLATDPSVVIFDEPTSNLDCLYSRKVFRLMRQLSHEGKTVILCTHDMDLAYEWAERIVVLRKGEVLGDATPSEIFADTALLHETHLDTPRMLRCSLQSNTIPRPEDLPGSPQCYLPLFIHSGAVRALIVGGGRGAAAKASTLTACGLQTDVIATEVCPDIRRLSEENRISLYLRSFVPGDTQPYRLVVAATGDSRLDHAICREAADHSSLYAMLSDPDRSLFHFAATGQRAGIEIAVHSRYRLPELSAGLRDKVLTSLPISLDDRLEELGLLRAEWIRSKSQDEALARSLRLAYENKVKSFIDSITL</sequence>
<dbReference type="PANTHER" id="PTHR43553">
    <property type="entry name" value="HEAVY METAL TRANSPORTER"/>
    <property type="match status" value="1"/>
</dbReference>
<evidence type="ECO:0000259" key="19">
    <source>
        <dbReference type="PROSITE" id="PS50893"/>
    </source>
</evidence>
<evidence type="ECO:0000256" key="18">
    <source>
        <dbReference type="SAM" id="Phobius"/>
    </source>
</evidence>
<name>A0A2X4PFY0_9PORP</name>
<dbReference type="NCBIfam" id="TIGR01470">
    <property type="entry name" value="cysG_Nterm"/>
    <property type="match status" value="1"/>
</dbReference>
<dbReference type="GO" id="GO:0042626">
    <property type="term" value="F:ATPase-coupled transmembrane transporter activity"/>
    <property type="evidence" value="ECO:0007669"/>
    <property type="project" value="TreeGrafter"/>
</dbReference>
<evidence type="ECO:0000313" key="20">
    <source>
        <dbReference type="EMBL" id="SQH72744.1"/>
    </source>
</evidence>
<dbReference type="AlphaFoldDB" id="A0A2X4PFY0"/>
<protein>
    <recommendedName>
        <fullName evidence="5">precorrin-2 dehydrogenase</fullName>
        <ecNumber evidence="5">1.3.1.76</ecNumber>
    </recommendedName>
</protein>
<evidence type="ECO:0000256" key="17">
    <source>
        <dbReference type="ARBA" id="ARBA00047561"/>
    </source>
</evidence>
<accession>A0A2X4PFY0</accession>
<evidence type="ECO:0000256" key="7">
    <source>
        <dbReference type="ARBA" id="ARBA00022475"/>
    </source>
</evidence>
<evidence type="ECO:0000256" key="11">
    <source>
        <dbReference type="ARBA" id="ARBA00022967"/>
    </source>
</evidence>
<evidence type="ECO:0000256" key="1">
    <source>
        <dbReference type="ARBA" id="ARBA00004141"/>
    </source>
</evidence>
<dbReference type="Pfam" id="PF00005">
    <property type="entry name" value="ABC_tran"/>
    <property type="match status" value="1"/>
</dbReference>
<dbReference type="RefSeq" id="WP_023939256.1">
    <property type="nucleotide sequence ID" value="NZ_LS483447.1"/>
</dbReference>
<keyword evidence="6" id="KW-0813">Transport</keyword>
<dbReference type="PANTHER" id="PTHR43553:SF24">
    <property type="entry name" value="ENERGY-COUPLING FACTOR TRANSPORTER ATP-BINDING PROTEIN ECFA1"/>
    <property type="match status" value="1"/>
</dbReference>
<keyword evidence="8 18" id="KW-0812">Transmembrane</keyword>
<dbReference type="EMBL" id="LS483447">
    <property type="protein sequence ID" value="SQH72744.1"/>
    <property type="molecule type" value="Genomic_DNA"/>
</dbReference>
<dbReference type="InterPro" id="IPR050095">
    <property type="entry name" value="ECF_ABC_transporter_ATP-bd"/>
</dbReference>
<dbReference type="KEGG" id="pcre:NCTC12858_00573"/>
<keyword evidence="13" id="KW-0560">Oxidoreductase</keyword>
<dbReference type="InterPro" id="IPR036291">
    <property type="entry name" value="NAD(P)-bd_dom_sf"/>
</dbReference>
<keyword evidence="11" id="KW-1278">Translocase</keyword>
<proteinExistence type="inferred from homology"/>
<evidence type="ECO:0000256" key="15">
    <source>
        <dbReference type="ARBA" id="ARBA00023136"/>
    </source>
</evidence>
<organism evidence="20 21">
    <name type="scientific">Porphyromonas crevioricanis</name>
    <dbReference type="NCBI Taxonomy" id="393921"/>
    <lineage>
        <taxon>Bacteria</taxon>
        <taxon>Pseudomonadati</taxon>
        <taxon>Bacteroidota</taxon>
        <taxon>Bacteroidia</taxon>
        <taxon>Bacteroidales</taxon>
        <taxon>Porphyromonadaceae</taxon>
        <taxon>Porphyromonas</taxon>
    </lineage>
</organism>
<dbReference type="SUPFAM" id="SSF52540">
    <property type="entry name" value="P-loop containing nucleoside triphosphate hydrolases"/>
    <property type="match status" value="1"/>
</dbReference>
<dbReference type="GO" id="GO:0005524">
    <property type="term" value="F:ATP binding"/>
    <property type="evidence" value="ECO:0007669"/>
    <property type="project" value="UniProtKB-KW"/>
</dbReference>
<comment type="similarity">
    <text evidence="4">Belongs to the ABC transporter superfamily.</text>
</comment>
<dbReference type="Gene3D" id="3.40.50.720">
    <property type="entry name" value="NAD(P)-binding Rossmann-like Domain"/>
    <property type="match status" value="1"/>
</dbReference>
<evidence type="ECO:0000256" key="13">
    <source>
        <dbReference type="ARBA" id="ARBA00023002"/>
    </source>
</evidence>
<evidence type="ECO:0000256" key="12">
    <source>
        <dbReference type="ARBA" id="ARBA00022989"/>
    </source>
</evidence>
<dbReference type="SUPFAM" id="SSF51735">
    <property type="entry name" value="NAD(P)-binding Rossmann-fold domains"/>
    <property type="match status" value="1"/>
</dbReference>
<evidence type="ECO:0000256" key="2">
    <source>
        <dbReference type="ARBA" id="ARBA00004236"/>
    </source>
</evidence>
<dbReference type="Pfam" id="PF02361">
    <property type="entry name" value="CbiQ"/>
    <property type="match status" value="1"/>
</dbReference>
<evidence type="ECO:0000256" key="16">
    <source>
        <dbReference type="ARBA" id="ARBA00023244"/>
    </source>
</evidence>
<feature type="transmembrane region" description="Helical" evidence="18">
    <location>
        <begin position="65"/>
        <end position="85"/>
    </location>
</feature>
<dbReference type="GO" id="GO:0043190">
    <property type="term" value="C:ATP-binding cassette (ABC) transporter complex"/>
    <property type="evidence" value="ECO:0007669"/>
    <property type="project" value="TreeGrafter"/>
</dbReference>
<dbReference type="InterPro" id="IPR006367">
    <property type="entry name" value="Sirohaem_synthase_N"/>
</dbReference>